<feature type="transmembrane region" description="Helical" evidence="8">
    <location>
        <begin position="304"/>
        <end position="327"/>
    </location>
</feature>
<comment type="subcellular location">
    <subcellularLocation>
        <location evidence="1">Membrane</location>
        <topology evidence="1">Multi-pass membrane protein</topology>
    </subcellularLocation>
</comment>
<evidence type="ECO:0000256" key="6">
    <source>
        <dbReference type="ARBA" id="ARBA00022989"/>
    </source>
</evidence>
<feature type="transmembrane region" description="Helical" evidence="8">
    <location>
        <begin position="362"/>
        <end position="380"/>
    </location>
</feature>
<comment type="caution">
    <text evidence="9">The sequence shown here is derived from an EMBL/GenBank/DDBJ whole genome shotgun (WGS) entry which is preliminary data.</text>
</comment>
<feature type="transmembrane region" description="Helical" evidence="8">
    <location>
        <begin position="90"/>
        <end position="112"/>
    </location>
</feature>
<feature type="transmembrane region" description="Helical" evidence="8">
    <location>
        <begin position="266"/>
        <end position="284"/>
    </location>
</feature>
<dbReference type="PANTHER" id="PTHR31806:SF1">
    <property type="entry name" value="PURINE-CYTOSINE PERMEASE FCY2-RELATED"/>
    <property type="match status" value="1"/>
</dbReference>
<evidence type="ECO:0000256" key="4">
    <source>
        <dbReference type="ARBA" id="ARBA00022553"/>
    </source>
</evidence>
<feature type="transmembrane region" description="Helical" evidence="8">
    <location>
        <begin position="514"/>
        <end position="537"/>
    </location>
</feature>
<dbReference type="PIRSF" id="PIRSF002744">
    <property type="entry name" value="Pur-cyt_permease"/>
    <property type="match status" value="1"/>
</dbReference>
<keyword evidence="7 8" id="KW-0472">Membrane</keyword>
<sequence length="539" mass="60159">MQNNHRIEPMSTDISSTYNQSGIQLNYIRTIDDNHKISTDASLSDVKYNSITNYFQKIFNQCHCLHVEKRGIERILPEDRTDLRIMNTSMIWVGANMIIPTFTVGMLGPAVFKLDLYTSFVIIIIFNLLAFIPVGIMACFGPASGLRTMIFSRYSWGYYGASIVSILNVIVALGWAAVSSITGAQTLRVVFDDLLPVAVGIIIISVVSMIVSFVGYNWIHIYERYAWIPIVIAYCILASIDAKYFTHSQTVFPNETISNNGSHHQKIIYIMNFGAICLGGSIGWSSFAADYNTYFPEDTSQLKIFLLTYIGNIISVIPLELLGAAVYTGTYRNLKWADAYKNDNVGGLLGASLSPLGGFRKFLLILFALSTVACNIPNVYSYSLSMQVIAPIFERIPRFLYTVIGTVIYVLMAIFAANNFNNSLTLFVDIISYFYGIYLVIVFEDHLIFRRCSFKNYNFNICDNRKKLPIGLAAILSSFVGIVGIALGMSQTWFSGPIAKAIANGSGERGANVGFIFGFIFTGIVFPLFRFIELYFVGR</sequence>
<keyword evidence="6 8" id="KW-1133">Transmembrane helix</keyword>
<feature type="transmembrane region" description="Helical" evidence="8">
    <location>
        <begin position="400"/>
        <end position="418"/>
    </location>
</feature>
<dbReference type="Gene3D" id="1.10.4160.10">
    <property type="entry name" value="Hydantoin permease"/>
    <property type="match status" value="1"/>
</dbReference>
<keyword evidence="3" id="KW-0813">Transport</keyword>
<feature type="transmembrane region" description="Helical" evidence="8">
    <location>
        <begin position="197"/>
        <end position="219"/>
    </location>
</feature>
<dbReference type="Pfam" id="PF02133">
    <property type="entry name" value="Transp_cyt_pur"/>
    <property type="match status" value="1"/>
</dbReference>
<dbReference type="Proteomes" id="UP000663860">
    <property type="component" value="Unassembled WGS sequence"/>
</dbReference>
<evidence type="ECO:0000256" key="7">
    <source>
        <dbReference type="ARBA" id="ARBA00023136"/>
    </source>
</evidence>
<name>A0A814EY23_9BILA</name>
<protein>
    <recommendedName>
        <fullName evidence="11">Purine-cytosine permease</fullName>
    </recommendedName>
</protein>
<evidence type="ECO:0000256" key="8">
    <source>
        <dbReference type="SAM" id="Phobius"/>
    </source>
</evidence>
<evidence type="ECO:0000256" key="5">
    <source>
        <dbReference type="ARBA" id="ARBA00022692"/>
    </source>
</evidence>
<dbReference type="GO" id="GO:0005886">
    <property type="term" value="C:plasma membrane"/>
    <property type="evidence" value="ECO:0007669"/>
    <property type="project" value="TreeGrafter"/>
</dbReference>
<evidence type="ECO:0000313" key="9">
    <source>
        <dbReference type="EMBL" id="CAF0974111.1"/>
    </source>
</evidence>
<gene>
    <name evidence="9" type="ORF">IZO911_LOCUS16205</name>
</gene>
<evidence type="ECO:0000313" key="10">
    <source>
        <dbReference type="Proteomes" id="UP000663860"/>
    </source>
</evidence>
<evidence type="ECO:0000256" key="2">
    <source>
        <dbReference type="ARBA" id="ARBA00008974"/>
    </source>
</evidence>
<dbReference type="AlphaFoldDB" id="A0A814EY23"/>
<keyword evidence="5 8" id="KW-0812">Transmembrane</keyword>
<keyword evidence="4" id="KW-0597">Phosphoprotein</keyword>
<proteinExistence type="inferred from homology"/>
<reference evidence="9" key="1">
    <citation type="submission" date="2021-02" db="EMBL/GenBank/DDBJ databases">
        <authorList>
            <person name="Nowell W R."/>
        </authorList>
    </citation>
    <scope>NUCLEOTIDE SEQUENCE</scope>
</reference>
<dbReference type="FunFam" id="1.10.4160.10:FF:000002">
    <property type="entry name" value="Purine-cytosine permease fcyB"/>
    <property type="match status" value="1"/>
</dbReference>
<feature type="transmembrane region" description="Helical" evidence="8">
    <location>
        <begin position="430"/>
        <end position="449"/>
    </location>
</feature>
<comment type="similarity">
    <text evidence="2">Belongs to the purine-cytosine permease (2.A.39) family.</text>
</comment>
<dbReference type="EMBL" id="CAJNOE010000144">
    <property type="protein sequence ID" value="CAF0974111.1"/>
    <property type="molecule type" value="Genomic_DNA"/>
</dbReference>
<evidence type="ECO:0008006" key="11">
    <source>
        <dbReference type="Google" id="ProtNLM"/>
    </source>
</evidence>
<evidence type="ECO:0000256" key="3">
    <source>
        <dbReference type="ARBA" id="ARBA00022448"/>
    </source>
</evidence>
<feature type="transmembrane region" description="Helical" evidence="8">
    <location>
        <begin position="470"/>
        <end position="494"/>
    </location>
</feature>
<evidence type="ECO:0000256" key="1">
    <source>
        <dbReference type="ARBA" id="ARBA00004141"/>
    </source>
</evidence>
<dbReference type="GO" id="GO:0015851">
    <property type="term" value="P:nucleobase transport"/>
    <property type="evidence" value="ECO:0007669"/>
    <property type="project" value="UniProtKB-ARBA"/>
</dbReference>
<organism evidence="9 10">
    <name type="scientific">Adineta steineri</name>
    <dbReference type="NCBI Taxonomy" id="433720"/>
    <lineage>
        <taxon>Eukaryota</taxon>
        <taxon>Metazoa</taxon>
        <taxon>Spiralia</taxon>
        <taxon>Gnathifera</taxon>
        <taxon>Rotifera</taxon>
        <taxon>Eurotatoria</taxon>
        <taxon>Bdelloidea</taxon>
        <taxon>Adinetida</taxon>
        <taxon>Adinetidae</taxon>
        <taxon>Adineta</taxon>
    </lineage>
</organism>
<dbReference type="GO" id="GO:0022857">
    <property type="term" value="F:transmembrane transporter activity"/>
    <property type="evidence" value="ECO:0007669"/>
    <property type="project" value="InterPro"/>
</dbReference>
<dbReference type="InterPro" id="IPR026030">
    <property type="entry name" value="Pur-cyt_permease_Fcy2/21/22"/>
</dbReference>
<dbReference type="PANTHER" id="PTHR31806">
    <property type="entry name" value="PURINE-CYTOSINE PERMEASE FCY2-RELATED"/>
    <property type="match status" value="1"/>
</dbReference>
<feature type="transmembrane region" description="Helical" evidence="8">
    <location>
        <begin position="156"/>
        <end position="177"/>
    </location>
</feature>
<feature type="transmembrane region" description="Helical" evidence="8">
    <location>
        <begin position="226"/>
        <end position="246"/>
    </location>
</feature>
<dbReference type="InterPro" id="IPR001248">
    <property type="entry name" value="Pur-cyt_permease"/>
</dbReference>
<accession>A0A814EY23</accession>
<feature type="transmembrane region" description="Helical" evidence="8">
    <location>
        <begin position="118"/>
        <end position="144"/>
    </location>
</feature>